<evidence type="ECO:0000256" key="3">
    <source>
        <dbReference type="ARBA" id="ARBA00004763"/>
    </source>
</evidence>
<evidence type="ECO:0000256" key="9">
    <source>
        <dbReference type="RuleBase" id="RU361205"/>
    </source>
</evidence>
<dbReference type="EC" id="2.5.1.15" evidence="4 9"/>
<dbReference type="PANTHER" id="PTHR20941">
    <property type="entry name" value="FOLATE SYNTHESIS PROTEINS"/>
    <property type="match status" value="1"/>
</dbReference>
<gene>
    <name evidence="11" type="primary">folP</name>
    <name evidence="11" type="ORF">K8089_03710</name>
</gene>
<dbReference type="Pfam" id="PF00809">
    <property type="entry name" value="Pterin_bind"/>
    <property type="match status" value="1"/>
</dbReference>
<dbReference type="NCBIfam" id="TIGR01496">
    <property type="entry name" value="DHPS"/>
    <property type="match status" value="1"/>
</dbReference>
<keyword evidence="8 9" id="KW-0289">Folate biosynthesis</keyword>
<evidence type="ECO:0000259" key="10">
    <source>
        <dbReference type="PROSITE" id="PS50972"/>
    </source>
</evidence>
<dbReference type="CDD" id="cd00739">
    <property type="entry name" value="DHPS"/>
    <property type="match status" value="1"/>
</dbReference>
<evidence type="ECO:0000256" key="8">
    <source>
        <dbReference type="ARBA" id="ARBA00022909"/>
    </source>
</evidence>
<organism evidence="11 12">
    <name type="scientific">Aequorivita vitellina</name>
    <dbReference type="NCBI Taxonomy" id="2874475"/>
    <lineage>
        <taxon>Bacteria</taxon>
        <taxon>Pseudomonadati</taxon>
        <taxon>Bacteroidota</taxon>
        <taxon>Flavobacteriia</taxon>
        <taxon>Flavobacteriales</taxon>
        <taxon>Flavobacteriaceae</taxon>
        <taxon>Aequorivita</taxon>
    </lineage>
</organism>
<dbReference type="Proteomes" id="UP001139461">
    <property type="component" value="Unassembled WGS sequence"/>
</dbReference>
<comment type="caution">
    <text evidence="11">The sequence shown here is derived from an EMBL/GenBank/DDBJ whole genome shotgun (WGS) entry which is preliminary data.</text>
</comment>
<keyword evidence="12" id="KW-1185">Reference proteome</keyword>
<dbReference type="EMBL" id="JAIRBA010000005">
    <property type="protein sequence ID" value="MCG2418116.1"/>
    <property type="molecule type" value="Genomic_DNA"/>
</dbReference>
<dbReference type="PANTHER" id="PTHR20941:SF1">
    <property type="entry name" value="FOLIC ACID SYNTHESIS PROTEIN FOL1"/>
    <property type="match status" value="1"/>
</dbReference>
<dbReference type="GO" id="GO:0005829">
    <property type="term" value="C:cytosol"/>
    <property type="evidence" value="ECO:0007669"/>
    <property type="project" value="TreeGrafter"/>
</dbReference>
<comment type="cofactor">
    <cofactor evidence="2 9">
        <name>Mg(2+)</name>
        <dbReference type="ChEBI" id="CHEBI:18420"/>
    </cofactor>
</comment>
<evidence type="ECO:0000256" key="2">
    <source>
        <dbReference type="ARBA" id="ARBA00001946"/>
    </source>
</evidence>
<dbReference type="AlphaFoldDB" id="A0A9X1U944"/>
<dbReference type="PROSITE" id="PS50972">
    <property type="entry name" value="PTERIN_BINDING"/>
    <property type="match status" value="1"/>
</dbReference>
<dbReference type="SUPFAM" id="SSF51717">
    <property type="entry name" value="Dihydropteroate synthetase-like"/>
    <property type="match status" value="1"/>
</dbReference>
<keyword evidence="5 9" id="KW-0808">Transferase</keyword>
<comment type="similarity">
    <text evidence="9">Belongs to the DHPS family.</text>
</comment>
<proteinExistence type="inferred from homology"/>
<dbReference type="RefSeq" id="WP_237601931.1">
    <property type="nucleotide sequence ID" value="NZ_JAIRBA010000005.1"/>
</dbReference>
<protein>
    <recommendedName>
        <fullName evidence="4 9">Dihydropteroate synthase</fullName>
        <shortName evidence="9">DHPS</shortName>
        <ecNumber evidence="4 9">2.5.1.15</ecNumber>
    </recommendedName>
    <alternativeName>
        <fullName evidence="9">Dihydropteroate pyrophosphorylase</fullName>
    </alternativeName>
</protein>
<comment type="pathway">
    <text evidence="3 9">Cofactor biosynthesis; tetrahydrofolate biosynthesis; 7,8-dihydrofolate from 2-amino-4-hydroxy-6-hydroxymethyl-7,8-dihydropteridine diphosphate and 4-aminobenzoate: step 1/2.</text>
</comment>
<dbReference type="GO" id="GO:0004156">
    <property type="term" value="F:dihydropteroate synthase activity"/>
    <property type="evidence" value="ECO:0007669"/>
    <property type="project" value="UniProtKB-EC"/>
</dbReference>
<evidence type="ECO:0000256" key="7">
    <source>
        <dbReference type="ARBA" id="ARBA00022842"/>
    </source>
</evidence>
<sequence length="281" mass="30845">MKKIKKLQTLNCRGKLIDLSVPKVIGIINVTTDSFYDGGKTIAETEILKQAEKMLSEGATFLDIGGYSTRPSASEISEIEEIRRVVNATEIILKNFPEALISVDTFRSEVAKKAIETGAAIVNDVSGGTLDAEMYKTVAKLKVPYILMHMRGTPQTMAKLTEYKNVTIEVLKDLAEKIARARAEGISDIIADPGFGFAKTRQQSFQVLNNLELFQNLEIPVLAGISRKSMIYKTLETSAENALNGTTSLNTIALLKGASILRVHDVKEAVDCVKLFEMLKS</sequence>
<evidence type="ECO:0000256" key="6">
    <source>
        <dbReference type="ARBA" id="ARBA00022723"/>
    </source>
</evidence>
<evidence type="ECO:0000256" key="5">
    <source>
        <dbReference type="ARBA" id="ARBA00022679"/>
    </source>
</evidence>
<dbReference type="InterPro" id="IPR011005">
    <property type="entry name" value="Dihydropteroate_synth-like_sf"/>
</dbReference>
<comment type="function">
    <text evidence="9">Catalyzes the condensation of para-aminobenzoate (pABA) with 6-hydroxymethyl-7,8-dihydropterin diphosphate (DHPt-PP) to form 7,8-dihydropteroate (H2Pte), the immediate precursor of folate derivatives.</text>
</comment>
<dbReference type="GO" id="GO:0046654">
    <property type="term" value="P:tetrahydrofolate biosynthetic process"/>
    <property type="evidence" value="ECO:0007669"/>
    <property type="project" value="TreeGrafter"/>
</dbReference>
<evidence type="ECO:0000313" key="11">
    <source>
        <dbReference type="EMBL" id="MCG2418116.1"/>
    </source>
</evidence>
<accession>A0A9X1U944</accession>
<keyword evidence="7 9" id="KW-0460">Magnesium</keyword>
<dbReference type="GO" id="GO:0046656">
    <property type="term" value="P:folic acid biosynthetic process"/>
    <property type="evidence" value="ECO:0007669"/>
    <property type="project" value="UniProtKB-KW"/>
</dbReference>
<dbReference type="InterPro" id="IPR006390">
    <property type="entry name" value="DHP_synth_dom"/>
</dbReference>
<feature type="domain" description="Pterin-binding" evidence="10">
    <location>
        <begin position="22"/>
        <end position="274"/>
    </location>
</feature>
<evidence type="ECO:0000313" key="12">
    <source>
        <dbReference type="Proteomes" id="UP001139461"/>
    </source>
</evidence>
<dbReference type="InterPro" id="IPR000489">
    <property type="entry name" value="Pterin-binding_dom"/>
</dbReference>
<dbReference type="GO" id="GO:0046872">
    <property type="term" value="F:metal ion binding"/>
    <property type="evidence" value="ECO:0007669"/>
    <property type="project" value="UniProtKB-KW"/>
</dbReference>
<evidence type="ECO:0000256" key="1">
    <source>
        <dbReference type="ARBA" id="ARBA00000012"/>
    </source>
</evidence>
<dbReference type="PROSITE" id="PS00792">
    <property type="entry name" value="DHPS_1"/>
    <property type="match status" value="1"/>
</dbReference>
<comment type="catalytic activity">
    <reaction evidence="1">
        <text>(7,8-dihydropterin-6-yl)methyl diphosphate + 4-aminobenzoate = 7,8-dihydropteroate + diphosphate</text>
        <dbReference type="Rhea" id="RHEA:19949"/>
        <dbReference type="ChEBI" id="CHEBI:17836"/>
        <dbReference type="ChEBI" id="CHEBI:17839"/>
        <dbReference type="ChEBI" id="CHEBI:33019"/>
        <dbReference type="ChEBI" id="CHEBI:72950"/>
        <dbReference type="EC" id="2.5.1.15"/>
    </reaction>
</comment>
<name>A0A9X1U944_9FLAO</name>
<keyword evidence="6 9" id="KW-0479">Metal-binding</keyword>
<dbReference type="Gene3D" id="3.20.20.20">
    <property type="entry name" value="Dihydropteroate synthase-like"/>
    <property type="match status" value="1"/>
</dbReference>
<dbReference type="InterPro" id="IPR045031">
    <property type="entry name" value="DHP_synth-like"/>
</dbReference>
<evidence type="ECO:0000256" key="4">
    <source>
        <dbReference type="ARBA" id="ARBA00012458"/>
    </source>
</evidence>
<reference evidence="11" key="1">
    <citation type="submission" date="2021-09" db="EMBL/GenBank/DDBJ databases">
        <title>Genome of Aequorivita sp. strain F47161.</title>
        <authorList>
            <person name="Wang Y."/>
        </authorList>
    </citation>
    <scope>NUCLEOTIDE SEQUENCE</scope>
    <source>
        <strain evidence="11">F47161</strain>
    </source>
</reference>